<keyword evidence="2" id="KW-1185">Reference proteome</keyword>
<gene>
    <name evidence="1" type="ORF">K443DRAFT_480016</name>
</gene>
<organism evidence="1 2">
    <name type="scientific">Laccaria amethystina LaAM-08-1</name>
    <dbReference type="NCBI Taxonomy" id="1095629"/>
    <lineage>
        <taxon>Eukaryota</taxon>
        <taxon>Fungi</taxon>
        <taxon>Dikarya</taxon>
        <taxon>Basidiomycota</taxon>
        <taxon>Agaricomycotina</taxon>
        <taxon>Agaricomycetes</taxon>
        <taxon>Agaricomycetidae</taxon>
        <taxon>Agaricales</taxon>
        <taxon>Agaricineae</taxon>
        <taxon>Hydnangiaceae</taxon>
        <taxon>Laccaria</taxon>
    </lineage>
</organism>
<dbReference type="HOGENOM" id="CLU_1643984_0_0_1"/>
<name>A0A0C9XP98_9AGAR</name>
<protein>
    <submittedName>
        <fullName evidence="1">Uncharacterized protein</fullName>
    </submittedName>
</protein>
<dbReference type="EMBL" id="KN838581">
    <property type="protein sequence ID" value="KIK03339.1"/>
    <property type="molecule type" value="Genomic_DNA"/>
</dbReference>
<sequence>MLDQHPCGAHVAGMKTPVTPGSGDFLDRHPILISLELFSIISARFLLVSPPSVKHESLNMIVATALAPSSRALFARFTSSILRPIADQKHISIFSPILSTIAESLALQPPLHAYGEALGVALEYYTVFILTSRIKRCSLLFFSIAFSFLFAGTRSDPWTCH</sequence>
<evidence type="ECO:0000313" key="1">
    <source>
        <dbReference type="EMBL" id="KIK03339.1"/>
    </source>
</evidence>
<reference evidence="2" key="2">
    <citation type="submission" date="2015-01" db="EMBL/GenBank/DDBJ databases">
        <title>Evolutionary Origins and Diversification of the Mycorrhizal Mutualists.</title>
        <authorList>
            <consortium name="DOE Joint Genome Institute"/>
            <consortium name="Mycorrhizal Genomics Consortium"/>
            <person name="Kohler A."/>
            <person name="Kuo A."/>
            <person name="Nagy L.G."/>
            <person name="Floudas D."/>
            <person name="Copeland A."/>
            <person name="Barry K.W."/>
            <person name="Cichocki N."/>
            <person name="Veneault-Fourrey C."/>
            <person name="LaButti K."/>
            <person name="Lindquist E.A."/>
            <person name="Lipzen A."/>
            <person name="Lundell T."/>
            <person name="Morin E."/>
            <person name="Murat C."/>
            <person name="Riley R."/>
            <person name="Ohm R."/>
            <person name="Sun H."/>
            <person name="Tunlid A."/>
            <person name="Henrissat B."/>
            <person name="Grigoriev I.V."/>
            <person name="Hibbett D.S."/>
            <person name="Martin F."/>
        </authorList>
    </citation>
    <scope>NUCLEOTIDE SEQUENCE [LARGE SCALE GENOMIC DNA]</scope>
    <source>
        <strain evidence="2">LaAM-08-1</strain>
    </source>
</reference>
<dbReference type="Proteomes" id="UP000054477">
    <property type="component" value="Unassembled WGS sequence"/>
</dbReference>
<proteinExistence type="predicted"/>
<evidence type="ECO:0000313" key="2">
    <source>
        <dbReference type="Proteomes" id="UP000054477"/>
    </source>
</evidence>
<reference evidence="1 2" key="1">
    <citation type="submission" date="2014-04" db="EMBL/GenBank/DDBJ databases">
        <authorList>
            <consortium name="DOE Joint Genome Institute"/>
            <person name="Kuo A."/>
            <person name="Kohler A."/>
            <person name="Nagy L.G."/>
            <person name="Floudas D."/>
            <person name="Copeland A."/>
            <person name="Barry K.W."/>
            <person name="Cichocki N."/>
            <person name="Veneault-Fourrey C."/>
            <person name="LaButti K."/>
            <person name="Lindquist E.A."/>
            <person name="Lipzen A."/>
            <person name="Lundell T."/>
            <person name="Morin E."/>
            <person name="Murat C."/>
            <person name="Sun H."/>
            <person name="Tunlid A."/>
            <person name="Henrissat B."/>
            <person name="Grigoriev I.V."/>
            <person name="Hibbett D.S."/>
            <person name="Martin F."/>
            <person name="Nordberg H.P."/>
            <person name="Cantor M.N."/>
            <person name="Hua S.X."/>
        </authorList>
    </citation>
    <scope>NUCLEOTIDE SEQUENCE [LARGE SCALE GENOMIC DNA]</scope>
    <source>
        <strain evidence="1 2">LaAM-08-1</strain>
    </source>
</reference>
<accession>A0A0C9XP98</accession>
<dbReference type="AlphaFoldDB" id="A0A0C9XP98"/>